<feature type="compositionally biased region" description="Basic and acidic residues" evidence="1">
    <location>
        <begin position="1"/>
        <end position="12"/>
    </location>
</feature>
<dbReference type="EMBL" id="LAZR01027325">
    <property type="protein sequence ID" value="KKL66058.1"/>
    <property type="molecule type" value="Genomic_DNA"/>
</dbReference>
<feature type="compositionally biased region" description="Polar residues" evidence="1">
    <location>
        <begin position="13"/>
        <end position="34"/>
    </location>
</feature>
<dbReference type="AlphaFoldDB" id="A0A0F9DW11"/>
<feature type="region of interest" description="Disordered" evidence="1">
    <location>
        <begin position="1"/>
        <end position="54"/>
    </location>
</feature>
<comment type="caution">
    <text evidence="2">The sequence shown here is derived from an EMBL/GenBank/DDBJ whole genome shotgun (WGS) entry which is preliminary data.</text>
</comment>
<proteinExistence type="predicted"/>
<evidence type="ECO:0000256" key="1">
    <source>
        <dbReference type="SAM" id="MobiDB-lite"/>
    </source>
</evidence>
<protein>
    <submittedName>
        <fullName evidence="2">Uncharacterized protein</fullName>
    </submittedName>
</protein>
<name>A0A0F9DW11_9ZZZZ</name>
<evidence type="ECO:0000313" key="2">
    <source>
        <dbReference type="EMBL" id="KKL66058.1"/>
    </source>
</evidence>
<sequence length="119" mass="12466">PEPVEDAPKTTKEQAPTQIENRPQSELFPVNNQRPDTDRRNQPKTAPLSAGPLPSAGYLVASLYDPPPAMGVAGGALATDSASSTPSALAMISLVLSMTSGFTEMEVIPHSTSFWVSSG</sequence>
<organism evidence="2">
    <name type="scientific">marine sediment metagenome</name>
    <dbReference type="NCBI Taxonomy" id="412755"/>
    <lineage>
        <taxon>unclassified sequences</taxon>
        <taxon>metagenomes</taxon>
        <taxon>ecological metagenomes</taxon>
    </lineage>
</organism>
<accession>A0A0F9DW11</accession>
<feature type="non-terminal residue" evidence="2">
    <location>
        <position position="1"/>
    </location>
</feature>
<reference evidence="2" key="1">
    <citation type="journal article" date="2015" name="Nature">
        <title>Complex archaea that bridge the gap between prokaryotes and eukaryotes.</title>
        <authorList>
            <person name="Spang A."/>
            <person name="Saw J.H."/>
            <person name="Jorgensen S.L."/>
            <person name="Zaremba-Niedzwiedzka K."/>
            <person name="Martijn J."/>
            <person name="Lind A.E."/>
            <person name="van Eijk R."/>
            <person name="Schleper C."/>
            <person name="Guy L."/>
            <person name="Ettema T.J."/>
        </authorList>
    </citation>
    <scope>NUCLEOTIDE SEQUENCE</scope>
</reference>
<gene>
    <name evidence="2" type="ORF">LCGC14_2148770</name>
</gene>